<evidence type="ECO:0000313" key="1">
    <source>
        <dbReference type="EMBL" id="KAJ9659142.1"/>
    </source>
</evidence>
<dbReference type="EMBL" id="JAPDRQ010000043">
    <property type="protein sequence ID" value="KAJ9659142.1"/>
    <property type="molecule type" value="Genomic_DNA"/>
</dbReference>
<gene>
    <name evidence="1" type="ORF">H2198_003284</name>
</gene>
<accession>A0ACC3ABR3</accession>
<protein>
    <submittedName>
        <fullName evidence="1">Uncharacterized protein</fullName>
    </submittedName>
</protein>
<organism evidence="1 2">
    <name type="scientific">Neophaeococcomyces mojaviensis</name>
    <dbReference type="NCBI Taxonomy" id="3383035"/>
    <lineage>
        <taxon>Eukaryota</taxon>
        <taxon>Fungi</taxon>
        <taxon>Dikarya</taxon>
        <taxon>Ascomycota</taxon>
        <taxon>Pezizomycotina</taxon>
        <taxon>Eurotiomycetes</taxon>
        <taxon>Chaetothyriomycetidae</taxon>
        <taxon>Chaetothyriales</taxon>
        <taxon>Chaetothyriales incertae sedis</taxon>
        <taxon>Neophaeococcomyces</taxon>
    </lineage>
</organism>
<dbReference type="Proteomes" id="UP001172386">
    <property type="component" value="Unassembled WGS sequence"/>
</dbReference>
<sequence>MADPLSILAGVVGVAAAAAHTAKRVKEFIDGIQEAPDLVLSVSRETSVLRNALLSLTTTIESDENLQDPDLDPRFVQPFASLQTLLQDCQRTFLSVRKALEPFVEVELQSAQSRRRKWKRAASWDTQKQEIEGIKSDLLSYKMSLDIALGFAMFLTTSAGNAAIKKQISQLQEQLMSVDNNFTLRRFLWETESTIDLEHDRDDAEDAQYLPQLPDVQEVQDTEDDRTLVADRSDASANEMTTTMDRGEQAELAPSSPTLESLPVEPDMLSITGFMPESKLASEPPIADHDPNTTTQHQEQKELKFKSHWRETGISQDRVAKASAQPGADESKSELSEQHDPHGTSLSSDMRLNRTLEIPKKKSRFEVARPALEYRVRPVPEYRVRPVPLEGHGPNDDILKPAPLRTRVRPVQKQKMGQIPRKGRPTFAELVANSKLDQSNTLPADEGVKYDSVVSIPRKIADSNNIETVSIAHIPVTSFETLAEDSIKPNYPTHKEPRHINLSKRARFLDQKKLDVATFLPPSIKGNEIAYINVLFENQCIEWMQTKGEKRAQFPGRAKGYMFYLHEFESTLENILAPEQGDVTFCMLLVITTIQPDLASSPQCCRRLFDPSSPEGDYVVYKIKWQGKQEHQRRPPKDNKLKYTFEVFGDCMRLALEQRDVQTFRFLSAKKLEIEGPMTMKSLLSRR</sequence>
<keyword evidence="2" id="KW-1185">Reference proteome</keyword>
<name>A0ACC3ABR3_9EURO</name>
<reference evidence="1" key="1">
    <citation type="submission" date="2022-10" db="EMBL/GenBank/DDBJ databases">
        <title>Culturing micro-colonial fungi from biological soil crusts in the Mojave desert and describing Neophaeococcomyces mojavensis, and introducing the new genera and species Taxawa tesnikishii.</title>
        <authorList>
            <person name="Kurbessoian T."/>
            <person name="Stajich J.E."/>
        </authorList>
    </citation>
    <scope>NUCLEOTIDE SEQUENCE</scope>
    <source>
        <strain evidence="1">JES_112</strain>
    </source>
</reference>
<comment type="caution">
    <text evidence="1">The sequence shown here is derived from an EMBL/GenBank/DDBJ whole genome shotgun (WGS) entry which is preliminary data.</text>
</comment>
<evidence type="ECO:0000313" key="2">
    <source>
        <dbReference type="Proteomes" id="UP001172386"/>
    </source>
</evidence>
<proteinExistence type="predicted"/>